<dbReference type="InterPro" id="IPR001207">
    <property type="entry name" value="Transposase_mutator"/>
</dbReference>
<evidence type="ECO:0000313" key="7">
    <source>
        <dbReference type="EMBL" id="BBW99179.1"/>
    </source>
</evidence>
<dbReference type="PANTHER" id="PTHR33217">
    <property type="entry name" value="TRANSPOSASE FOR INSERTION SEQUENCE ELEMENT IS1081"/>
    <property type="match status" value="1"/>
</dbReference>
<evidence type="ECO:0000256" key="3">
    <source>
        <dbReference type="ARBA" id="ARBA00022578"/>
    </source>
</evidence>
<keyword evidence="4 6" id="KW-0238">DNA-binding</keyword>
<dbReference type="KEGG" id="mmor:MMOR_01160"/>
<keyword evidence="5 6" id="KW-0233">DNA recombination</keyword>
<dbReference type="Proteomes" id="UP000466681">
    <property type="component" value="Chromosome"/>
</dbReference>
<keyword evidence="3 6" id="KW-0815">Transposition</keyword>
<evidence type="ECO:0000313" key="8">
    <source>
        <dbReference type="Proteomes" id="UP000466681"/>
    </source>
</evidence>
<dbReference type="GO" id="GO:0003677">
    <property type="term" value="F:DNA binding"/>
    <property type="evidence" value="ECO:0007669"/>
    <property type="project" value="UniProtKB-UniRule"/>
</dbReference>
<dbReference type="GO" id="GO:0004803">
    <property type="term" value="F:transposase activity"/>
    <property type="evidence" value="ECO:0007669"/>
    <property type="project" value="UniProtKB-UniRule"/>
</dbReference>
<dbReference type="EMBL" id="AP022560">
    <property type="protein sequence ID" value="BBW99179.1"/>
    <property type="molecule type" value="Genomic_DNA"/>
</dbReference>
<gene>
    <name evidence="7" type="ORF">MMOR_01160</name>
</gene>
<dbReference type="PANTHER" id="PTHR33217:SF7">
    <property type="entry name" value="TRANSPOSASE FOR INSERTION SEQUENCE ELEMENT IS1081"/>
    <property type="match status" value="1"/>
</dbReference>
<evidence type="ECO:0000256" key="1">
    <source>
        <dbReference type="ARBA" id="ARBA00002190"/>
    </source>
</evidence>
<evidence type="ECO:0000256" key="4">
    <source>
        <dbReference type="ARBA" id="ARBA00023125"/>
    </source>
</evidence>
<keyword evidence="8" id="KW-1185">Reference proteome</keyword>
<dbReference type="GO" id="GO:0006313">
    <property type="term" value="P:DNA transposition"/>
    <property type="evidence" value="ECO:0007669"/>
    <property type="project" value="UniProtKB-UniRule"/>
</dbReference>
<comment type="similarity">
    <text evidence="2 6">Belongs to the transposase mutator family.</text>
</comment>
<evidence type="ECO:0000256" key="2">
    <source>
        <dbReference type="ARBA" id="ARBA00010961"/>
    </source>
</evidence>
<keyword evidence="6" id="KW-0814">Transposable element</keyword>
<organism evidence="7 8">
    <name type="scientific">Mycolicibacterium moriokaense</name>
    <dbReference type="NCBI Taxonomy" id="39691"/>
    <lineage>
        <taxon>Bacteria</taxon>
        <taxon>Bacillati</taxon>
        <taxon>Actinomycetota</taxon>
        <taxon>Actinomycetes</taxon>
        <taxon>Mycobacteriales</taxon>
        <taxon>Mycobacteriaceae</taxon>
        <taxon>Mycolicibacterium</taxon>
    </lineage>
</organism>
<comment type="function">
    <text evidence="1 6">Required for the transposition of the insertion element.</text>
</comment>
<proteinExistence type="inferred from homology"/>
<dbReference type="Pfam" id="PF00872">
    <property type="entry name" value="Transposase_mut"/>
    <property type="match status" value="1"/>
</dbReference>
<sequence length="139" mass="15210">MTWSRRWASRRGLKSEVSRICAGLDKEIEAFRTRSLTHTQFPYVFCDATFCKVRIGAHVVSQALVVATGVSLEGTREVLGTAVGDSESFEFWRVSGVAESPRPDWGASGDLRRPCRAQSRGGAAVHRFIVAAVPGTFHA</sequence>
<reference evidence="7 8" key="1">
    <citation type="journal article" date="2019" name="Emerg. Microbes Infect.">
        <title>Comprehensive subspecies identification of 175 nontuberculous mycobacteria species based on 7547 genomic profiles.</title>
        <authorList>
            <person name="Matsumoto Y."/>
            <person name="Kinjo T."/>
            <person name="Motooka D."/>
            <person name="Nabeya D."/>
            <person name="Jung N."/>
            <person name="Uechi K."/>
            <person name="Horii T."/>
            <person name="Iida T."/>
            <person name="Fujita J."/>
            <person name="Nakamura S."/>
        </authorList>
    </citation>
    <scope>NUCLEOTIDE SEQUENCE [LARGE SCALE GENOMIC DNA]</scope>
    <source>
        <strain evidence="7 8">JCM 6375</strain>
    </source>
</reference>
<protein>
    <recommendedName>
        <fullName evidence="6">Mutator family transposase</fullName>
    </recommendedName>
</protein>
<evidence type="ECO:0000256" key="6">
    <source>
        <dbReference type="RuleBase" id="RU365089"/>
    </source>
</evidence>
<dbReference type="AlphaFoldDB" id="A0AAD1H6K9"/>
<accession>A0AAD1H6K9</accession>
<evidence type="ECO:0000256" key="5">
    <source>
        <dbReference type="ARBA" id="ARBA00023172"/>
    </source>
</evidence>
<name>A0AAD1H6K9_9MYCO</name>